<dbReference type="PANTHER" id="PTHR43585:SF2">
    <property type="entry name" value="ATP-GRASP ENZYME FSQD"/>
    <property type="match status" value="1"/>
</dbReference>
<dbReference type="InterPro" id="IPR011761">
    <property type="entry name" value="ATP-grasp"/>
</dbReference>
<evidence type="ECO:0000256" key="2">
    <source>
        <dbReference type="ARBA" id="ARBA00022741"/>
    </source>
</evidence>
<dbReference type="Pfam" id="PF18130">
    <property type="entry name" value="ATPgrasp_N"/>
    <property type="match status" value="1"/>
</dbReference>
<dbReference type="GO" id="GO:0016874">
    <property type="term" value="F:ligase activity"/>
    <property type="evidence" value="ECO:0007669"/>
    <property type="project" value="UniProtKB-KW"/>
</dbReference>
<dbReference type="InterPro" id="IPR013815">
    <property type="entry name" value="ATP_grasp_subdomain_1"/>
</dbReference>
<dbReference type="SUPFAM" id="SSF56059">
    <property type="entry name" value="Glutathione synthetase ATP-binding domain-like"/>
    <property type="match status" value="1"/>
</dbReference>
<dbReference type="PANTHER" id="PTHR43585">
    <property type="entry name" value="FUMIPYRROLE BIOSYNTHESIS PROTEIN C"/>
    <property type="match status" value="1"/>
</dbReference>
<dbReference type="Gene3D" id="3.30.470.20">
    <property type="entry name" value="ATP-grasp fold, B domain"/>
    <property type="match status" value="1"/>
</dbReference>
<keyword evidence="7" id="KW-1185">Reference proteome</keyword>
<dbReference type="GO" id="GO:0005524">
    <property type="term" value="F:ATP binding"/>
    <property type="evidence" value="ECO:0007669"/>
    <property type="project" value="UniProtKB-UniRule"/>
</dbReference>
<protein>
    <recommendedName>
        <fullName evidence="5">ATP-grasp domain-containing protein</fullName>
    </recommendedName>
</protein>
<dbReference type="GO" id="GO:0046872">
    <property type="term" value="F:metal ion binding"/>
    <property type="evidence" value="ECO:0007669"/>
    <property type="project" value="InterPro"/>
</dbReference>
<proteinExistence type="predicted"/>
<name>A0A6A5Y3C3_9PLEO</name>
<evidence type="ECO:0000256" key="3">
    <source>
        <dbReference type="ARBA" id="ARBA00022840"/>
    </source>
</evidence>
<evidence type="ECO:0000256" key="1">
    <source>
        <dbReference type="ARBA" id="ARBA00022598"/>
    </source>
</evidence>
<sequence length="661" mass="72415">MVLYLEPTILSWRHDSKTVFLKPLSSLPPEQQTIDSLWFLDLEVFTSSHDDPPDHRDTSALILDPSSEELAETFANLFDTLTADGSSNGHNDTDALPTILRLVFSKTSGFAARSDFLEYRLKGTPHVTLALSFLSPLSKIQAINPKQIDFSTLFTNSIGAIVLRPSTPSPTLLDDLSHALTARLSIPFILPTPPIRSRIFWVQGRADIESSIQFYTAARALGITLVVLDQPGHWLESPTGPYAHYREAFIPVSVDGDAGLTARIVDAVRAYPEKVDGIVTISDVRLPFVAAACETLGLPTEAAEAYWVAGDKGRTRELEDAAAGRRDGVVLGGADEVEGWLEREGSGLRFPLVVKPCSGWNSDCVAKVGNVDELREAVLRASTRHAKSPSSSTKVVVEPYIDGPEIDANFIVLDGKVLFCDISDDFPCSGDGETGIAGAANFMETLMDVPTALPAEEKEMLRESLTKSISRLGFRSGIFHCEARVRDSRTQYQRDDDGIVDLHVADHVEGTSSPTCYLHEVNARSPGYINCVAALLAYGVDYYAVRLLLSLGSRENDRVRLLSQPFLNGKPQYVLGVVVLPPTRAGIMASSDAVGDFLVENPGLREHVVHHQVLRKKGEFVEGPDSKELLAVGYIIVASRKGRRECLQLAKEIREKFSYRL</sequence>
<dbReference type="RefSeq" id="XP_033388297.1">
    <property type="nucleotide sequence ID" value="XM_033524278.1"/>
</dbReference>
<dbReference type="InterPro" id="IPR041472">
    <property type="entry name" value="BL00235/CARNS1_N"/>
</dbReference>
<dbReference type="Proteomes" id="UP000799778">
    <property type="component" value="Unassembled WGS sequence"/>
</dbReference>
<keyword evidence="3 4" id="KW-0067">ATP-binding</keyword>
<feature type="non-terminal residue" evidence="6">
    <location>
        <position position="661"/>
    </location>
</feature>
<dbReference type="Pfam" id="PF13535">
    <property type="entry name" value="ATP-grasp_4"/>
    <property type="match status" value="1"/>
</dbReference>
<dbReference type="InterPro" id="IPR052032">
    <property type="entry name" value="ATP-dep_AA_Ligase"/>
</dbReference>
<dbReference type="Gene3D" id="3.40.50.20">
    <property type="match status" value="1"/>
</dbReference>
<dbReference type="OrthoDB" id="434648at2759"/>
<dbReference type="EMBL" id="ML978067">
    <property type="protein sequence ID" value="KAF2019958.1"/>
    <property type="molecule type" value="Genomic_DNA"/>
</dbReference>
<evidence type="ECO:0000313" key="6">
    <source>
        <dbReference type="EMBL" id="KAF2019958.1"/>
    </source>
</evidence>
<evidence type="ECO:0000256" key="4">
    <source>
        <dbReference type="PROSITE-ProRule" id="PRU00409"/>
    </source>
</evidence>
<dbReference type="GeneID" id="54281675"/>
<dbReference type="Gene3D" id="3.30.1490.20">
    <property type="entry name" value="ATP-grasp fold, A domain"/>
    <property type="match status" value="1"/>
</dbReference>
<evidence type="ECO:0000313" key="7">
    <source>
        <dbReference type="Proteomes" id="UP000799778"/>
    </source>
</evidence>
<dbReference type="AlphaFoldDB" id="A0A6A5Y3C3"/>
<keyword evidence="1" id="KW-0436">Ligase</keyword>
<accession>A0A6A5Y3C3</accession>
<reference evidence="6" key="1">
    <citation type="journal article" date="2020" name="Stud. Mycol.">
        <title>101 Dothideomycetes genomes: a test case for predicting lifestyles and emergence of pathogens.</title>
        <authorList>
            <person name="Haridas S."/>
            <person name="Albert R."/>
            <person name="Binder M."/>
            <person name="Bloem J."/>
            <person name="Labutti K."/>
            <person name="Salamov A."/>
            <person name="Andreopoulos B."/>
            <person name="Baker S."/>
            <person name="Barry K."/>
            <person name="Bills G."/>
            <person name="Bluhm B."/>
            <person name="Cannon C."/>
            <person name="Castanera R."/>
            <person name="Culley D."/>
            <person name="Daum C."/>
            <person name="Ezra D."/>
            <person name="Gonzalez J."/>
            <person name="Henrissat B."/>
            <person name="Kuo A."/>
            <person name="Liang C."/>
            <person name="Lipzen A."/>
            <person name="Lutzoni F."/>
            <person name="Magnuson J."/>
            <person name="Mondo S."/>
            <person name="Nolan M."/>
            <person name="Ohm R."/>
            <person name="Pangilinan J."/>
            <person name="Park H.-J."/>
            <person name="Ramirez L."/>
            <person name="Alfaro M."/>
            <person name="Sun H."/>
            <person name="Tritt A."/>
            <person name="Yoshinaga Y."/>
            <person name="Zwiers L.-H."/>
            <person name="Turgeon B."/>
            <person name="Goodwin S."/>
            <person name="Spatafora J."/>
            <person name="Crous P."/>
            <person name="Grigoriev I."/>
        </authorList>
    </citation>
    <scope>NUCLEOTIDE SEQUENCE</scope>
    <source>
        <strain evidence="6">CBS 175.79</strain>
    </source>
</reference>
<keyword evidence="2 4" id="KW-0547">Nucleotide-binding</keyword>
<dbReference type="PROSITE" id="PS50975">
    <property type="entry name" value="ATP_GRASP"/>
    <property type="match status" value="1"/>
</dbReference>
<evidence type="ECO:0000259" key="5">
    <source>
        <dbReference type="PROSITE" id="PS50975"/>
    </source>
</evidence>
<organism evidence="6 7">
    <name type="scientific">Aaosphaeria arxii CBS 175.79</name>
    <dbReference type="NCBI Taxonomy" id="1450172"/>
    <lineage>
        <taxon>Eukaryota</taxon>
        <taxon>Fungi</taxon>
        <taxon>Dikarya</taxon>
        <taxon>Ascomycota</taxon>
        <taxon>Pezizomycotina</taxon>
        <taxon>Dothideomycetes</taxon>
        <taxon>Pleosporomycetidae</taxon>
        <taxon>Pleosporales</taxon>
        <taxon>Pleosporales incertae sedis</taxon>
        <taxon>Aaosphaeria</taxon>
    </lineage>
</organism>
<feature type="domain" description="ATP-grasp" evidence="5">
    <location>
        <begin position="315"/>
        <end position="551"/>
    </location>
</feature>
<gene>
    <name evidence="6" type="ORF">BU24DRAFT_365726</name>
</gene>